<dbReference type="EMBL" id="AWUE01020407">
    <property type="protein sequence ID" value="OMO68200.1"/>
    <property type="molecule type" value="Genomic_DNA"/>
</dbReference>
<proteinExistence type="predicted"/>
<organism evidence="1 2">
    <name type="scientific">Corchorus olitorius</name>
    <dbReference type="NCBI Taxonomy" id="93759"/>
    <lineage>
        <taxon>Eukaryota</taxon>
        <taxon>Viridiplantae</taxon>
        <taxon>Streptophyta</taxon>
        <taxon>Embryophyta</taxon>
        <taxon>Tracheophyta</taxon>
        <taxon>Spermatophyta</taxon>
        <taxon>Magnoliopsida</taxon>
        <taxon>eudicotyledons</taxon>
        <taxon>Gunneridae</taxon>
        <taxon>Pentapetalae</taxon>
        <taxon>rosids</taxon>
        <taxon>malvids</taxon>
        <taxon>Malvales</taxon>
        <taxon>Malvaceae</taxon>
        <taxon>Grewioideae</taxon>
        <taxon>Apeibeae</taxon>
        <taxon>Corchorus</taxon>
    </lineage>
</organism>
<keyword evidence="2" id="KW-1185">Reference proteome</keyword>
<evidence type="ECO:0000313" key="1">
    <source>
        <dbReference type="EMBL" id="OMO68200.1"/>
    </source>
</evidence>
<name>A0A1R3HCY3_9ROSI</name>
<protein>
    <submittedName>
        <fullName evidence="1">Uncharacterized protein</fullName>
    </submittedName>
</protein>
<sequence>MSARYGVLRTLVYLKGEGECDGVALSIQRGNVGGPRRIDSKQTVQTFHKAVQTSKDGIYIRKWDPKIEYDLADEIKKVVVMT</sequence>
<evidence type="ECO:0000313" key="2">
    <source>
        <dbReference type="Proteomes" id="UP000187203"/>
    </source>
</evidence>
<dbReference type="Proteomes" id="UP000187203">
    <property type="component" value="Unassembled WGS sequence"/>
</dbReference>
<gene>
    <name evidence="1" type="ORF">COLO4_29840</name>
</gene>
<accession>A0A1R3HCY3</accession>
<dbReference type="AlphaFoldDB" id="A0A1R3HCY3"/>
<reference evidence="2" key="1">
    <citation type="submission" date="2013-09" db="EMBL/GenBank/DDBJ databases">
        <title>Corchorus olitorius genome sequencing.</title>
        <authorList>
            <person name="Alam M."/>
            <person name="Haque M.S."/>
            <person name="Islam M.S."/>
            <person name="Emdad E.M."/>
            <person name="Islam M.M."/>
            <person name="Ahmed B."/>
            <person name="Halim A."/>
            <person name="Hossen Q.M.M."/>
            <person name="Hossain M.Z."/>
            <person name="Ahmed R."/>
            <person name="Khan M.M."/>
            <person name="Islam R."/>
            <person name="Rashid M.M."/>
            <person name="Khan S.A."/>
            <person name="Rahman M.S."/>
            <person name="Alam M."/>
            <person name="Yahiya A.S."/>
            <person name="Khan M.S."/>
            <person name="Azam M.S."/>
            <person name="Haque T."/>
            <person name="Lashkar M.Z.H."/>
            <person name="Akhand A.I."/>
            <person name="Morshed G."/>
            <person name="Roy S."/>
            <person name="Uddin K.S."/>
            <person name="Rabeya T."/>
            <person name="Hossain A.S."/>
            <person name="Chowdhury A."/>
            <person name="Snigdha A.R."/>
            <person name="Mortoza M.S."/>
            <person name="Matin S.A."/>
            <person name="Hoque S.M.E."/>
            <person name="Islam M.K."/>
            <person name="Roy D.K."/>
            <person name="Haider R."/>
            <person name="Moosa M.M."/>
            <person name="Elias S.M."/>
            <person name="Hasan A.M."/>
            <person name="Jahan S."/>
            <person name="Shafiuddin M."/>
            <person name="Mahmood N."/>
            <person name="Shommy N.S."/>
        </authorList>
    </citation>
    <scope>NUCLEOTIDE SEQUENCE [LARGE SCALE GENOMIC DNA]</scope>
    <source>
        <strain evidence="2">cv. O-4</strain>
    </source>
</reference>
<comment type="caution">
    <text evidence="1">The sequence shown here is derived from an EMBL/GenBank/DDBJ whole genome shotgun (WGS) entry which is preliminary data.</text>
</comment>